<name>A0A2P8FH86_9RHOB</name>
<dbReference type="RefSeq" id="WP_106607261.1">
    <property type="nucleotide sequence ID" value="NZ_PYGJ01000002.1"/>
</dbReference>
<accession>A0A2P8FH86</accession>
<comment type="caution">
    <text evidence="1">The sequence shown here is derived from an EMBL/GenBank/DDBJ whole genome shotgun (WGS) entry which is preliminary data.</text>
</comment>
<reference evidence="1 2" key="1">
    <citation type="submission" date="2018-03" db="EMBL/GenBank/DDBJ databases">
        <title>Genomic Encyclopedia of Archaeal and Bacterial Type Strains, Phase II (KMG-II): from individual species to whole genera.</title>
        <authorList>
            <person name="Goeker M."/>
        </authorList>
    </citation>
    <scope>NUCLEOTIDE SEQUENCE [LARGE SCALE GENOMIC DNA]</scope>
    <source>
        <strain evidence="1 2">DSM 100673</strain>
    </source>
</reference>
<dbReference type="EMBL" id="PYGJ01000002">
    <property type="protein sequence ID" value="PSL21059.1"/>
    <property type="molecule type" value="Genomic_DNA"/>
</dbReference>
<gene>
    <name evidence="1" type="ORF">CLV88_102179</name>
</gene>
<protein>
    <submittedName>
        <fullName evidence="1">Uncharacterized protein</fullName>
    </submittedName>
</protein>
<evidence type="ECO:0000313" key="2">
    <source>
        <dbReference type="Proteomes" id="UP000240418"/>
    </source>
</evidence>
<evidence type="ECO:0000313" key="1">
    <source>
        <dbReference type="EMBL" id="PSL21059.1"/>
    </source>
</evidence>
<dbReference type="AlphaFoldDB" id="A0A2P8FH86"/>
<sequence length="153" mass="17427">MNLSAPINELKRKAKLLRRSEGIPLNQAYARIANEEGYASWGLLIGDYEAQKPKPTVRPRTGYQITSLPVDDAYRKEAIELANSTFEMVIRRIEPDNPVETRRLWDAAEYVDNHHLSSDMLPIDSEYALSLIEAFLVHYVIDLAIQADRKAEA</sequence>
<keyword evidence="2" id="KW-1185">Reference proteome</keyword>
<dbReference type="OrthoDB" id="7357206at2"/>
<proteinExistence type="predicted"/>
<dbReference type="Proteomes" id="UP000240418">
    <property type="component" value="Unassembled WGS sequence"/>
</dbReference>
<organism evidence="1 2">
    <name type="scientific">Shimia abyssi</name>
    <dbReference type="NCBI Taxonomy" id="1662395"/>
    <lineage>
        <taxon>Bacteria</taxon>
        <taxon>Pseudomonadati</taxon>
        <taxon>Pseudomonadota</taxon>
        <taxon>Alphaproteobacteria</taxon>
        <taxon>Rhodobacterales</taxon>
        <taxon>Roseobacteraceae</taxon>
    </lineage>
</organism>